<dbReference type="Pfam" id="PF02423">
    <property type="entry name" value="OCD_Mu_crystall"/>
    <property type="match status" value="1"/>
</dbReference>
<name>A0A4P2VKQ9_FLUSA</name>
<dbReference type="Proteomes" id="UP000291236">
    <property type="component" value="Chromosome"/>
</dbReference>
<reference evidence="1 2" key="1">
    <citation type="submission" date="2018-12" db="EMBL/GenBank/DDBJ databases">
        <title>Rubrispira sanarue gen. nov., sp., nov., a member of the order Silvanigrellales, isolated from a brackish lake in Hamamatsu Japan.</title>
        <authorList>
            <person name="Maejima Y."/>
            <person name="Iino T."/>
            <person name="Muraguchi Y."/>
            <person name="Fukuda K."/>
            <person name="Nojiri H."/>
            <person name="Ohkuma M."/>
            <person name="Moriuchi R."/>
            <person name="Dohra H."/>
            <person name="Kimbara K."/>
            <person name="Shintani M."/>
        </authorList>
    </citation>
    <scope>NUCLEOTIDE SEQUENCE [LARGE SCALE GENOMIC DNA]</scope>
    <source>
        <strain evidence="1 2">RF1110005</strain>
    </source>
</reference>
<accession>A0A4P2VKQ9</accession>
<evidence type="ECO:0008006" key="3">
    <source>
        <dbReference type="Google" id="ProtNLM"/>
    </source>
</evidence>
<dbReference type="Gene3D" id="3.40.50.720">
    <property type="entry name" value="NAD(P)-binding Rossmann-like Domain"/>
    <property type="match status" value="1"/>
</dbReference>
<dbReference type="PANTHER" id="PTHR13812">
    <property type="entry name" value="KETIMINE REDUCTASE MU-CRYSTALLIN"/>
    <property type="match status" value="1"/>
</dbReference>
<dbReference type="PANTHER" id="PTHR13812:SF19">
    <property type="entry name" value="KETIMINE REDUCTASE MU-CRYSTALLIN"/>
    <property type="match status" value="1"/>
</dbReference>
<dbReference type="PIRSF" id="PIRSF001439">
    <property type="entry name" value="CryM"/>
    <property type="match status" value="1"/>
</dbReference>
<sequence length="319" mass="36097">MKIISLDDIKKCFNFNNMLHEIENSFVQYSNSNVLSAPISQFKFENIAADIHIKSGMIREDKYYFVKIASGFYDNWKSSISNSQGVIVVINAKTGRPEIILDDQGYLTDIRTALAGIVCAKYLAPRSISEVGIFGYGIQSYLQAKFLKIQFPTLKNLFLYGRSIDKMEKLKNKYQELGYTVHLSNHVEYVANNCKLLVTTTPSTIPYLFGDCIKAGTHITAIGADDTHKQELDISVFKKANHIFVDSIDQSNKLSACFHALREDDLYKNNIYEIGNFVSNLNSFKREKNNITISFLTGLAAQDIAISKFILKNIYDNVL</sequence>
<dbReference type="SUPFAM" id="SSF51735">
    <property type="entry name" value="NAD(P)-binding Rossmann-fold domains"/>
    <property type="match status" value="1"/>
</dbReference>
<dbReference type="InterPro" id="IPR036291">
    <property type="entry name" value="NAD(P)-bd_dom_sf"/>
</dbReference>
<dbReference type="OrthoDB" id="9809203at2"/>
<dbReference type="InterPro" id="IPR023401">
    <property type="entry name" value="ODC_N"/>
</dbReference>
<keyword evidence="2" id="KW-1185">Reference proteome</keyword>
<dbReference type="InterPro" id="IPR003462">
    <property type="entry name" value="ODC_Mu_crystall"/>
</dbReference>
<gene>
    <name evidence="1" type="ORF">JCM31447_03140</name>
</gene>
<dbReference type="Gene3D" id="3.30.1780.10">
    <property type="entry name" value="ornithine cyclodeaminase, domain 1"/>
    <property type="match status" value="1"/>
</dbReference>
<evidence type="ECO:0000313" key="2">
    <source>
        <dbReference type="Proteomes" id="UP000291236"/>
    </source>
</evidence>
<protein>
    <recommendedName>
        <fullName evidence="3">Ornithine cyclodeaminase</fullName>
    </recommendedName>
</protein>
<dbReference type="EMBL" id="AP019368">
    <property type="protein sequence ID" value="BBH51889.1"/>
    <property type="molecule type" value="Genomic_DNA"/>
</dbReference>
<organism evidence="1 2">
    <name type="scientific">Fluviispira sanaruensis</name>
    <dbReference type="NCBI Taxonomy" id="2493639"/>
    <lineage>
        <taxon>Bacteria</taxon>
        <taxon>Pseudomonadati</taxon>
        <taxon>Bdellovibrionota</taxon>
        <taxon>Oligoflexia</taxon>
        <taxon>Silvanigrellales</taxon>
        <taxon>Silvanigrellaceae</taxon>
        <taxon>Fluviispira</taxon>
    </lineage>
</organism>
<dbReference type="GO" id="GO:0005737">
    <property type="term" value="C:cytoplasm"/>
    <property type="evidence" value="ECO:0007669"/>
    <property type="project" value="TreeGrafter"/>
</dbReference>
<evidence type="ECO:0000313" key="1">
    <source>
        <dbReference type="EMBL" id="BBH51889.1"/>
    </source>
</evidence>
<dbReference type="AlphaFoldDB" id="A0A4P2VKQ9"/>
<dbReference type="KEGG" id="sbf:JCM31447_03140"/>
<proteinExistence type="predicted"/>
<dbReference type="RefSeq" id="WP_130605854.1">
    <property type="nucleotide sequence ID" value="NZ_AP019368.1"/>
</dbReference>